<dbReference type="GO" id="GO:0007165">
    <property type="term" value="P:signal transduction"/>
    <property type="evidence" value="ECO:0007669"/>
    <property type="project" value="TreeGrafter"/>
</dbReference>
<dbReference type="InterPro" id="IPR003112">
    <property type="entry name" value="Olfac-like_dom"/>
</dbReference>
<organism evidence="6 7">
    <name type="scientific">Caenorhabditis bovis</name>
    <dbReference type="NCBI Taxonomy" id="2654633"/>
    <lineage>
        <taxon>Eukaryota</taxon>
        <taxon>Metazoa</taxon>
        <taxon>Ecdysozoa</taxon>
        <taxon>Nematoda</taxon>
        <taxon>Chromadorea</taxon>
        <taxon>Rhabditida</taxon>
        <taxon>Rhabditina</taxon>
        <taxon>Rhabditomorpha</taxon>
        <taxon>Rhabditoidea</taxon>
        <taxon>Rhabditidae</taxon>
        <taxon>Peloderinae</taxon>
        <taxon>Caenorhabditis</taxon>
    </lineage>
</organism>
<evidence type="ECO:0000256" key="4">
    <source>
        <dbReference type="SAM" id="Phobius"/>
    </source>
</evidence>
<dbReference type="SMART" id="SM00284">
    <property type="entry name" value="OLF"/>
    <property type="match status" value="1"/>
</dbReference>
<dbReference type="Proteomes" id="UP000494206">
    <property type="component" value="Unassembled WGS sequence"/>
</dbReference>
<evidence type="ECO:0000256" key="1">
    <source>
        <dbReference type="ARBA" id="ARBA00004613"/>
    </source>
</evidence>
<protein>
    <recommendedName>
        <fullName evidence="5">Olfactomedin-like domain-containing protein</fullName>
    </recommendedName>
</protein>
<comment type="caution">
    <text evidence="6">The sequence shown here is derived from an EMBL/GenBank/DDBJ whole genome shotgun (WGS) entry which is preliminary data.</text>
</comment>
<evidence type="ECO:0000259" key="5">
    <source>
        <dbReference type="PROSITE" id="PS51132"/>
    </source>
</evidence>
<keyword evidence="2" id="KW-0964">Secreted</keyword>
<proteinExistence type="predicted"/>
<evidence type="ECO:0000313" key="7">
    <source>
        <dbReference type="Proteomes" id="UP000494206"/>
    </source>
</evidence>
<evidence type="ECO:0000256" key="2">
    <source>
        <dbReference type="ARBA" id="ARBA00022525"/>
    </source>
</evidence>
<dbReference type="EMBL" id="CADEPM010000006">
    <property type="protein sequence ID" value="CAB3407167.1"/>
    <property type="molecule type" value="Genomic_DNA"/>
</dbReference>
<keyword evidence="7" id="KW-1185">Reference proteome</keyword>
<sequence length="334" mass="38654">MTIKQLLIHITPWGLLIISTLLLWYNYELLKEKEIRRHKRELYETEDTSSYFVPVFARVSKKYIRKICMEKFHYLAPSSQEKKFKNNLMLKTAKDCSSNVNFSKMELVGKRKNKNGCAYIDGPYWHVCEMINGYTMLTFKGARQLNSSTASHVHFLPYVCEGTDNTVHHNIMYFNHRNLIVEFNFKNQKTRTLKLKISEKPLYSNSSSKIDIQFDESGLWALYKSNKNDLIAAKIAATNLKLISQWNLKTLDTSKFCNTFIKCAVLYSVECSKKETIIKPIYDFNSSTFISGKSMALNGTLQSVNNIQYDPDSNSIAIYSNGLIFKVLLQNVKQ</sequence>
<comment type="subcellular location">
    <subcellularLocation>
        <location evidence="1">Secreted</location>
    </subcellularLocation>
</comment>
<reference evidence="6 7" key="1">
    <citation type="submission" date="2020-04" db="EMBL/GenBank/DDBJ databases">
        <authorList>
            <person name="Laetsch R D."/>
            <person name="Stevens L."/>
            <person name="Kumar S."/>
            <person name="Blaxter L. M."/>
        </authorList>
    </citation>
    <scope>NUCLEOTIDE SEQUENCE [LARGE SCALE GENOMIC DNA]</scope>
</reference>
<name>A0A8S1F8D1_9PELO</name>
<gene>
    <name evidence="6" type="ORF">CBOVIS_LOCUS9133</name>
</gene>
<keyword evidence="4" id="KW-0472">Membrane</keyword>
<evidence type="ECO:0000313" key="6">
    <source>
        <dbReference type="EMBL" id="CAB3407167.1"/>
    </source>
</evidence>
<dbReference type="PANTHER" id="PTHR23192">
    <property type="entry name" value="OLFACTOMEDIN-RELATED"/>
    <property type="match status" value="1"/>
</dbReference>
<feature type="transmembrane region" description="Helical" evidence="4">
    <location>
        <begin position="6"/>
        <end position="27"/>
    </location>
</feature>
<keyword evidence="4" id="KW-0812">Transmembrane</keyword>
<keyword evidence="4" id="KW-1133">Transmembrane helix</keyword>
<comment type="caution">
    <text evidence="3">Lacks conserved residue(s) required for the propagation of feature annotation.</text>
</comment>
<evidence type="ECO:0000256" key="3">
    <source>
        <dbReference type="PROSITE-ProRule" id="PRU00446"/>
    </source>
</evidence>
<dbReference type="PROSITE" id="PS51132">
    <property type="entry name" value="OLF"/>
    <property type="match status" value="1"/>
</dbReference>
<dbReference type="Pfam" id="PF02191">
    <property type="entry name" value="OLF"/>
    <property type="match status" value="1"/>
</dbReference>
<dbReference type="InterPro" id="IPR050605">
    <property type="entry name" value="Olfactomedin-like_domain"/>
</dbReference>
<dbReference type="OrthoDB" id="8626508at2759"/>
<accession>A0A8S1F8D1</accession>
<dbReference type="AlphaFoldDB" id="A0A8S1F8D1"/>
<dbReference type="GO" id="GO:0005615">
    <property type="term" value="C:extracellular space"/>
    <property type="evidence" value="ECO:0007669"/>
    <property type="project" value="TreeGrafter"/>
</dbReference>
<feature type="domain" description="Olfactomedin-like" evidence="5">
    <location>
        <begin position="95"/>
        <end position="333"/>
    </location>
</feature>
<dbReference type="PANTHER" id="PTHR23192:SF35">
    <property type="entry name" value="OLFACTOMEDIN-LIKE DOMAIN-CONTAINING PROTEIN"/>
    <property type="match status" value="1"/>
</dbReference>